<dbReference type="eggNOG" id="ENOG502S7BH">
    <property type="taxonomic scope" value="Eukaryota"/>
</dbReference>
<proteinExistence type="inferred from homology"/>
<feature type="compositionally biased region" description="Basic and acidic residues" evidence="3">
    <location>
        <begin position="266"/>
        <end position="286"/>
    </location>
</feature>
<evidence type="ECO:0000256" key="1">
    <source>
        <dbReference type="ARBA" id="ARBA00006502"/>
    </source>
</evidence>
<feature type="compositionally biased region" description="Basic and acidic residues" evidence="3">
    <location>
        <begin position="122"/>
        <end position="141"/>
    </location>
</feature>
<keyword evidence="7" id="KW-1185">Reference proteome</keyword>
<feature type="compositionally biased region" description="Low complexity" evidence="3">
    <location>
        <begin position="419"/>
        <end position="438"/>
    </location>
</feature>
<feature type="compositionally biased region" description="Basic and acidic residues" evidence="3">
    <location>
        <begin position="294"/>
        <end position="317"/>
    </location>
</feature>
<feature type="domain" description="Small acidic protein-like" evidence="4">
    <location>
        <begin position="395"/>
        <end position="466"/>
    </location>
</feature>
<evidence type="ECO:0000313" key="5">
    <source>
        <dbReference type="EMBL" id="EJT74109.1"/>
    </source>
</evidence>
<dbReference type="RefSeq" id="XP_009224053.1">
    <property type="nucleotide sequence ID" value="XM_009225789.1"/>
</dbReference>
<name>J3P367_GAET3</name>
<feature type="compositionally biased region" description="Polar residues" evidence="3">
    <location>
        <begin position="26"/>
        <end position="42"/>
    </location>
</feature>
<reference evidence="6" key="5">
    <citation type="submission" date="2018-04" db="UniProtKB">
        <authorList>
            <consortium name="EnsemblFungi"/>
        </authorList>
    </citation>
    <scope>IDENTIFICATION</scope>
    <source>
        <strain evidence="6">R3-111a-1</strain>
    </source>
</reference>
<reference evidence="5" key="3">
    <citation type="submission" date="2010-09" db="EMBL/GenBank/DDBJ databases">
        <title>Annotation of Gaeumannomyces graminis var. tritici R3-111a-1.</title>
        <authorList>
            <consortium name="The Broad Institute Genome Sequencing Platform"/>
            <person name="Ma L.-J."/>
            <person name="Dead R."/>
            <person name="Young S.K."/>
            <person name="Zeng Q."/>
            <person name="Gargeya S."/>
            <person name="Fitzgerald M."/>
            <person name="Haas B."/>
            <person name="Abouelleil A."/>
            <person name="Alvarado L."/>
            <person name="Arachchi H.M."/>
            <person name="Berlin A."/>
            <person name="Brown A."/>
            <person name="Chapman S.B."/>
            <person name="Chen Z."/>
            <person name="Dunbar C."/>
            <person name="Freedman E."/>
            <person name="Gearin G."/>
            <person name="Gellesch M."/>
            <person name="Goldberg J."/>
            <person name="Griggs A."/>
            <person name="Gujja S."/>
            <person name="Heiman D."/>
            <person name="Howarth C."/>
            <person name="Larson L."/>
            <person name="Lui A."/>
            <person name="MacDonald P.J.P."/>
            <person name="Mehta T."/>
            <person name="Montmayeur A."/>
            <person name="Murphy C."/>
            <person name="Neiman D."/>
            <person name="Pearson M."/>
            <person name="Priest M."/>
            <person name="Roberts A."/>
            <person name="Saif S."/>
            <person name="Shea T."/>
            <person name="Shenoy N."/>
            <person name="Sisk P."/>
            <person name="Stolte C."/>
            <person name="Sykes S."/>
            <person name="Yandava C."/>
            <person name="Wortman J."/>
            <person name="Nusbaum C."/>
            <person name="Birren B."/>
        </authorList>
    </citation>
    <scope>NUCLEOTIDE SEQUENCE</scope>
    <source>
        <strain evidence="5">R3-111a-1</strain>
    </source>
</reference>
<protein>
    <recommendedName>
        <fullName evidence="2">Small acidic protein</fullName>
    </recommendedName>
</protein>
<feature type="region of interest" description="Disordered" evidence="3">
    <location>
        <begin position="180"/>
        <end position="394"/>
    </location>
</feature>
<feature type="compositionally biased region" description="Basic residues" evidence="3">
    <location>
        <begin position="335"/>
        <end position="345"/>
    </location>
</feature>
<feature type="compositionally biased region" description="Acidic residues" evidence="3">
    <location>
        <begin position="249"/>
        <end position="265"/>
    </location>
</feature>
<evidence type="ECO:0000259" key="4">
    <source>
        <dbReference type="Pfam" id="PF15477"/>
    </source>
</evidence>
<dbReference type="HOGENOM" id="CLU_578805_0_0_1"/>
<organism evidence="5">
    <name type="scientific">Gaeumannomyces tritici (strain R3-111a-1)</name>
    <name type="common">Wheat and barley take-all root rot fungus</name>
    <name type="synonym">Gaeumannomyces graminis var. tritici</name>
    <dbReference type="NCBI Taxonomy" id="644352"/>
    <lineage>
        <taxon>Eukaryota</taxon>
        <taxon>Fungi</taxon>
        <taxon>Dikarya</taxon>
        <taxon>Ascomycota</taxon>
        <taxon>Pezizomycotina</taxon>
        <taxon>Sordariomycetes</taxon>
        <taxon>Sordariomycetidae</taxon>
        <taxon>Magnaporthales</taxon>
        <taxon>Magnaporthaceae</taxon>
        <taxon>Gaeumannomyces</taxon>
    </lineage>
</organism>
<evidence type="ECO:0000256" key="2">
    <source>
        <dbReference type="ARBA" id="ARBA00016161"/>
    </source>
</evidence>
<dbReference type="PANTHER" id="PTHR22175">
    <property type="entry name" value="SMALL ACIDIC PROTEIN-RELATED"/>
    <property type="match status" value="1"/>
</dbReference>
<dbReference type="EMBL" id="GL385398">
    <property type="protein sequence ID" value="EJT74109.1"/>
    <property type="molecule type" value="Genomic_DNA"/>
</dbReference>
<feature type="compositionally biased region" description="Basic and acidic residues" evidence="3">
    <location>
        <begin position="325"/>
        <end position="334"/>
    </location>
</feature>
<feature type="compositionally biased region" description="Basic residues" evidence="3">
    <location>
        <begin position="365"/>
        <end position="375"/>
    </location>
</feature>
<dbReference type="STRING" id="644352.J3P367"/>
<feature type="region of interest" description="Disordered" evidence="3">
    <location>
        <begin position="417"/>
        <end position="440"/>
    </location>
</feature>
<dbReference type="OrthoDB" id="10066125at2759"/>
<dbReference type="Pfam" id="PF15477">
    <property type="entry name" value="SMAP"/>
    <property type="match status" value="1"/>
</dbReference>
<dbReference type="GeneID" id="20348415"/>
<evidence type="ECO:0000313" key="6">
    <source>
        <dbReference type="EnsemblFungi" id="EJT74109"/>
    </source>
</evidence>
<feature type="compositionally biased region" description="Basic and acidic residues" evidence="3">
    <location>
        <begin position="180"/>
        <end position="201"/>
    </location>
</feature>
<gene>
    <name evidence="6" type="primary">20348415</name>
    <name evidence="5" type="ORF">GGTG_07957</name>
</gene>
<feature type="compositionally biased region" description="Basic and acidic residues" evidence="3">
    <location>
        <begin position="70"/>
        <end position="107"/>
    </location>
</feature>
<dbReference type="PANTHER" id="PTHR22175:SF0">
    <property type="entry name" value="SMALL ACIDIC PROTEIN"/>
    <property type="match status" value="1"/>
</dbReference>
<dbReference type="Proteomes" id="UP000006039">
    <property type="component" value="Unassembled WGS sequence"/>
</dbReference>
<reference evidence="7" key="1">
    <citation type="submission" date="2010-07" db="EMBL/GenBank/DDBJ databases">
        <title>The genome sequence of Gaeumannomyces graminis var. tritici strain R3-111a-1.</title>
        <authorList>
            <consortium name="The Broad Institute Genome Sequencing Platform"/>
            <person name="Ma L.-J."/>
            <person name="Dead R."/>
            <person name="Young S."/>
            <person name="Zeng Q."/>
            <person name="Koehrsen M."/>
            <person name="Alvarado L."/>
            <person name="Berlin A."/>
            <person name="Chapman S.B."/>
            <person name="Chen Z."/>
            <person name="Freedman E."/>
            <person name="Gellesch M."/>
            <person name="Goldberg J."/>
            <person name="Griggs A."/>
            <person name="Gujja S."/>
            <person name="Heilman E.R."/>
            <person name="Heiman D."/>
            <person name="Hepburn T."/>
            <person name="Howarth C."/>
            <person name="Jen D."/>
            <person name="Larson L."/>
            <person name="Mehta T."/>
            <person name="Neiman D."/>
            <person name="Pearson M."/>
            <person name="Roberts A."/>
            <person name="Saif S."/>
            <person name="Shea T."/>
            <person name="Shenoy N."/>
            <person name="Sisk P."/>
            <person name="Stolte C."/>
            <person name="Sykes S."/>
            <person name="Walk T."/>
            <person name="White J."/>
            <person name="Yandava C."/>
            <person name="Haas B."/>
            <person name="Nusbaum C."/>
            <person name="Birren B."/>
        </authorList>
    </citation>
    <scope>NUCLEOTIDE SEQUENCE [LARGE SCALE GENOMIC DNA]</scope>
    <source>
        <strain evidence="7">R3-111a-1</strain>
    </source>
</reference>
<dbReference type="VEuPathDB" id="FungiDB:GGTG_07957"/>
<dbReference type="EnsemblFungi" id="EJT74109">
    <property type="protein sequence ID" value="EJT74109"/>
    <property type="gene ID" value="GGTG_07957"/>
</dbReference>
<dbReference type="AlphaFoldDB" id="J3P367"/>
<feature type="compositionally biased region" description="Basic residues" evidence="3">
    <location>
        <begin position="108"/>
        <end position="118"/>
    </location>
</feature>
<feature type="region of interest" description="Disordered" evidence="3">
    <location>
        <begin position="1"/>
        <end position="141"/>
    </location>
</feature>
<evidence type="ECO:0000313" key="7">
    <source>
        <dbReference type="Proteomes" id="UP000006039"/>
    </source>
</evidence>
<evidence type="ECO:0000256" key="3">
    <source>
        <dbReference type="SAM" id="MobiDB-lite"/>
    </source>
</evidence>
<dbReference type="InterPro" id="IPR028124">
    <property type="entry name" value="SMAP_dom"/>
</dbReference>
<comment type="similarity">
    <text evidence="1">Belongs to the SMAP family.</text>
</comment>
<reference evidence="5" key="2">
    <citation type="submission" date="2010-07" db="EMBL/GenBank/DDBJ databases">
        <authorList>
            <consortium name="The Broad Institute Genome Sequencing Platform"/>
            <consortium name="Broad Institute Genome Sequencing Center for Infectious Disease"/>
            <person name="Ma L.-J."/>
            <person name="Dead R."/>
            <person name="Young S."/>
            <person name="Zeng Q."/>
            <person name="Koehrsen M."/>
            <person name="Alvarado L."/>
            <person name="Berlin A."/>
            <person name="Chapman S.B."/>
            <person name="Chen Z."/>
            <person name="Freedman E."/>
            <person name="Gellesch M."/>
            <person name="Goldberg J."/>
            <person name="Griggs A."/>
            <person name="Gujja S."/>
            <person name="Heilman E.R."/>
            <person name="Heiman D."/>
            <person name="Hepburn T."/>
            <person name="Howarth C."/>
            <person name="Jen D."/>
            <person name="Larson L."/>
            <person name="Mehta T."/>
            <person name="Neiman D."/>
            <person name="Pearson M."/>
            <person name="Roberts A."/>
            <person name="Saif S."/>
            <person name="Shea T."/>
            <person name="Shenoy N."/>
            <person name="Sisk P."/>
            <person name="Stolte C."/>
            <person name="Sykes S."/>
            <person name="Walk T."/>
            <person name="White J."/>
            <person name="Yandava C."/>
            <person name="Haas B."/>
            <person name="Nusbaum C."/>
            <person name="Birren B."/>
        </authorList>
    </citation>
    <scope>NUCLEOTIDE SEQUENCE</scope>
    <source>
        <strain evidence="5">R3-111a-1</strain>
    </source>
</reference>
<dbReference type="InterPro" id="IPR026714">
    <property type="entry name" value="SMAP"/>
</dbReference>
<reference evidence="6" key="4">
    <citation type="journal article" date="2015" name="G3 (Bethesda)">
        <title>Genome sequences of three phytopathogenic species of the Magnaporthaceae family of fungi.</title>
        <authorList>
            <person name="Okagaki L.H."/>
            <person name="Nunes C.C."/>
            <person name="Sailsbery J."/>
            <person name="Clay B."/>
            <person name="Brown D."/>
            <person name="John T."/>
            <person name="Oh Y."/>
            <person name="Young N."/>
            <person name="Fitzgerald M."/>
            <person name="Haas B.J."/>
            <person name="Zeng Q."/>
            <person name="Young S."/>
            <person name="Adiconis X."/>
            <person name="Fan L."/>
            <person name="Levin J.Z."/>
            <person name="Mitchell T.K."/>
            <person name="Okubara P.A."/>
            <person name="Farman M.L."/>
            <person name="Kohn L.M."/>
            <person name="Birren B."/>
            <person name="Ma L.-J."/>
            <person name="Dean R.A."/>
        </authorList>
    </citation>
    <scope>NUCLEOTIDE SEQUENCE</scope>
    <source>
        <strain evidence="6">R3-111a-1</strain>
    </source>
</reference>
<sequence>MGSSSCRDKKKKLVPARLEAGKIKASHTNNRNTASRFGQSLPQRKRIYAKMSSNANGAGDGPWIKQDPAQLKRDAESKEAKHARKEAMRKARAEARKEKRTIKAEAKRARKVNVKRAGKWTSEARKAEQKIKKAANRPEKTAKRIRRMGLRAEKLKAQAIKLMADAEKTKAAYEVLMKREQERIDKDKADKKAEGAERREAQGLGEGDFMSLDVDTDDEVAPPSKPASKKGKVIEIESNDSDSSSGEGDSSEDESSEDESSEEEKPEPKSKSEPKSRDKAKSDPKPEPVPAAVPEEKKKSKKDKAKDSKKATEEKPTEAAVVEEQSTKHISKEAKKARKAEKKRKREEEEAPAASPDAEEEAAPKKQKKPKKDKKDKKDEDATPSEKPAAAAAQWNVDALEGGVARQSKFLKLLGGTKGDAASTATGGGSTAQAGNAGRSEADLLYQFDYGMKMKNEMGGQKRGLGA</sequence>
<accession>J3P367</accession>